<evidence type="ECO:0000313" key="5">
    <source>
        <dbReference type="Proteomes" id="UP000237819"/>
    </source>
</evidence>
<evidence type="ECO:0000256" key="2">
    <source>
        <dbReference type="SAM" id="Phobius"/>
    </source>
</evidence>
<accession>A0A2S8GD17</accession>
<evidence type="ECO:0000256" key="1">
    <source>
        <dbReference type="SAM" id="MobiDB-lite"/>
    </source>
</evidence>
<organism evidence="4 5">
    <name type="scientific">Blastopirellula marina</name>
    <dbReference type="NCBI Taxonomy" id="124"/>
    <lineage>
        <taxon>Bacteria</taxon>
        <taxon>Pseudomonadati</taxon>
        <taxon>Planctomycetota</taxon>
        <taxon>Planctomycetia</taxon>
        <taxon>Pirellulales</taxon>
        <taxon>Pirellulaceae</taxon>
        <taxon>Blastopirellula</taxon>
    </lineage>
</organism>
<feature type="compositionally biased region" description="Low complexity" evidence="1">
    <location>
        <begin position="295"/>
        <end position="305"/>
    </location>
</feature>
<comment type="caution">
    <text evidence="4">The sequence shown here is derived from an EMBL/GenBank/DDBJ whole genome shotgun (WGS) entry which is preliminary data.</text>
</comment>
<protein>
    <submittedName>
        <fullName evidence="4">Flp pilus assembly protein CpaB</fullName>
    </submittedName>
</protein>
<name>A0A2S8GD17_9BACT</name>
<dbReference type="InterPro" id="IPR031571">
    <property type="entry name" value="RcpC_dom"/>
</dbReference>
<dbReference type="Pfam" id="PF16976">
    <property type="entry name" value="RcpC"/>
    <property type="match status" value="1"/>
</dbReference>
<reference evidence="4 5" key="1">
    <citation type="submission" date="2018-02" db="EMBL/GenBank/DDBJ databases">
        <title>Comparative genomes isolates from brazilian mangrove.</title>
        <authorList>
            <person name="Araujo J.E."/>
            <person name="Taketani R.G."/>
            <person name="Silva M.C.P."/>
            <person name="Loureco M.V."/>
            <person name="Andreote F.D."/>
        </authorList>
    </citation>
    <scope>NUCLEOTIDE SEQUENCE [LARGE SCALE GENOMIC DNA]</scope>
    <source>
        <strain evidence="4 5">Nap-Phe MGV</strain>
    </source>
</reference>
<dbReference type="EMBL" id="PUHZ01000025">
    <property type="protein sequence ID" value="PQO42151.1"/>
    <property type="molecule type" value="Genomic_DNA"/>
</dbReference>
<dbReference type="AlphaFoldDB" id="A0A2S8GD17"/>
<dbReference type="InterPro" id="IPR017592">
    <property type="entry name" value="Pilus_assmbl_Flp-typ_CpaB"/>
</dbReference>
<keyword evidence="2" id="KW-0812">Transmembrane</keyword>
<dbReference type="RefSeq" id="WP_105338733.1">
    <property type="nucleotide sequence ID" value="NZ_PUHZ01000025.1"/>
</dbReference>
<keyword evidence="2" id="KW-0472">Membrane</keyword>
<proteinExistence type="predicted"/>
<feature type="domain" description="Flp pilus assembly protein RcpC/CpaB" evidence="3">
    <location>
        <begin position="125"/>
        <end position="232"/>
    </location>
</feature>
<feature type="transmembrane region" description="Helical" evidence="2">
    <location>
        <begin position="6"/>
        <end position="25"/>
    </location>
</feature>
<evidence type="ECO:0000313" key="4">
    <source>
        <dbReference type="EMBL" id="PQO42151.1"/>
    </source>
</evidence>
<evidence type="ECO:0000259" key="3">
    <source>
        <dbReference type="Pfam" id="PF16976"/>
    </source>
</evidence>
<feature type="region of interest" description="Disordered" evidence="1">
    <location>
        <begin position="292"/>
        <end position="311"/>
    </location>
</feature>
<sequence length="311" mass="33792">MRVSPGTLLLGVVAVMFGLLGAYIVQKNMQQPQLSPPPVAQADQPTTYVVPRASMDLKAGREITMGDIVIHKMTASQIKKEGLPSTFMSRTSDIIGRTIRADLPRGASFDSFVFYPEGTGPNIVEALDPGMRAVTIKVAADEAVQGFATPGTWVDVLFRSEENPDEELPEMTVSLLEGVKVLAVNSTTTEMRNVRGQREPTERTSVTLAVSPDQAVALRVVDGRGTLALALRHPDDIGAEGQFAGMTMDQLLNRPQAKQRIEVFRGHSISQVEFRERFRANFDPEVLANEQVKKQAQAQPAAAPARGDAVK</sequence>
<dbReference type="CDD" id="cd11614">
    <property type="entry name" value="SAF_CpaB_FlgA_like"/>
    <property type="match status" value="1"/>
</dbReference>
<dbReference type="NCBIfam" id="TIGR03177">
    <property type="entry name" value="pilus_cpaB"/>
    <property type="match status" value="1"/>
</dbReference>
<gene>
    <name evidence="4" type="primary">cpaB</name>
    <name evidence="4" type="ORF">C5Y93_27785</name>
</gene>
<dbReference type="Proteomes" id="UP000237819">
    <property type="component" value="Unassembled WGS sequence"/>
</dbReference>
<keyword evidence="2" id="KW-1133">Transmembrane helix</keyword>